<dbReference type="PIRSF" id="PIRSF017393">
    <property type="entry name" value="MTase_SAV2177"/>
    <property type="match status" value="1"/>
</dbReference>
<dbReference type="Gene3D" id="3.40.50.150">
    <property type="entry name" value="Vaccinia Virus protein VP39"/>
    <property type="match status" value="1"/>
</dbReference>
<reference evidence="1 2" key="1">
    <citation type="submission" date="2019-10" db="EMBL/GenBank/DDBJ databases">
        <title>Whole genome shotgun sequence of Acrocarpospora pleiomorpha NBRC 16267.</title>
        <authorList>
            <person name="Ichikawa N."/>
            <person name="Kimura A."/>
            <person name="Kitahashi Y."/>
            <person name="Komaki H."/>
            <person name="Oguchi A."/>
        </authorList>
    </citation>
    <scope>NUCLEOTIDE SEQUENCE [LARGE SCALE GENOMIC DNA]</scope>
    <source>
        <strain evidence="1 2">NBRC 16267</strain>
    </source>
</reference>
<dbReference type="Pfam" id="PF04672">
    <property type="entry name" value="Methyltransf_19"/>
    <property type="match status" value="1"/>
</dbReference>
<dbReference type="SUPFAM" id="SSF53335">
    <property type="entry name" value="S-adenosyl-L-methionine-dependent methyltransferases"/>
    <property type="match status" value="1"/>
</dbReference>
<proteinExistence type="predicted"/>
<dbReference type="InterPro" id="IPR029063">
    <property type="entry name" value="SAM-dependent_MTases_sf"/>
</dbReference>
<accession>A0A5M3XQH9</accession>
<comment type="caution">
    <text evidence="1">The sequence shown here is derived from an EMBL/GenBank/DDBJ whole genome shotgun (WGS) entry which is preliminary data.</text>
</comment>
<dbReference type="Proteomes" id="UP000377595">
    <property type="component" value="Unassembled WGS sequence"/>
</dbReference>
<protein>
    <recommendedName>
        <fullName evidence="3">S-adenosyl methyltransferase</fullName>
    </recommendedName>
</protein>
<gene>
    <name evidence="1" type="ORF">Aple_064860</name>
</gene>
<evidence type="ECO:0008006" key="3">
    <source>
        <dbReference type="Google" id="ProtNLM"/>
    </source>
</evidence>
<evidence type="ECO:0000313" key="2">
    <source>
        <dbReference type="Proteomes" id="UP000377595"/>
    </source>
</evidence>
<keyword evidence="2" id="KW-1185">Reference proteome</keyword>
<dbReference type="AlphaFoldDB" id="A0A5M3XQH9"/>
<evidence type="ECO:0000313" key="1">
    <source>
        <dbReference type="EMBL" id="GES23587.1"/>
    </source>
</evidence>
<name>A0A5M3XQH9_9ACTN</name>
<organism evidence="1 2">
    <name type="scientific">Acrocarpospora pleiomorpha</name>
    <dbReference type="NCBI Taxonomy" id="90975"/>
    <lineage>
        <taxon>Bacteria</taxon>
        <taxon>Bacillati</taxon>
        <taxon>Actinomycetota</taxon>
        <taxon>Actinomycetes</taxon>
        <taxon>Streptosporangiales</taxon>
        <taxon>Streptosporangiaceae</taxon>
        <taxon>Acrocarpospora</taxon>
    </lineage>
</organism>
<dbReference type="EMBL" id="BLAF01000042">
    <property type="protein sequence ID" value="GES23587.1"/>
    <property type="molecule type" value="Genomic_DNA"/>
</dbReference>
<dbReference type="InterPro" id="IPR006764">
    <property type="entry name" value="SAM_dep_MeTrfase_SAV2177_type"/>
</dbReference>
<sequence>MAIEQVTDPDSEPVRRRRSLLLPTAVAYDPREPNGARIYDYLLGGKDNHPADREAGDRLVRLIPDVPVQVRENRYFLHRVVTELVGLGVRQFIDIGSGLPTRDNTHEVVQARVAALAAAAKRKAPDETRVVYVDYDELACVHGRALVSGLEDRVAMVHQDLRTPEKIFEDETVRKLIDFSQPVAVLVIAVLHFITDEENPGAIIARIRDRMPDGCYLALSHGCPDGMEPEALAAAVAVYEKASAPFTPRPREAITALFDGWELLEPGVCEVSQWRPELDRVDIGGNGAPVVARSGASFVGGLARR</sequence>